<dbReference type="OrthoDB" id="5380961at2"/>
<dbReference type="KEGG" id="prag:EKN56_09950"/>
<name>A0A411WKF7_9GAMM</name>
<accession>A0A411WKF7</accession>
<proteinExistence type="predicted"/>
<organism evidence="2 3">
    <name type="scientific">Limnobaculum zhutongyuii</name>
    <dbReference type="NCBI Taxonomy" id="2498113"/>
    <lineage>
        <taxon>Bacteria</taxon>
        <taxon>Pseudomonadati</taxon>
        <taxon>Pseudomonadota</taxon>
        <taxon>Gammaproteobacteria</taxon>
        <taxon>Enterobacterales</taxon>
        <taxon>Budviciaceae</taxon>
        <taxon>Limnobaculum</taxon>
    </lineage>
</organism>
<reference evidence="2 3" key="1">
    <citation type="submission" date="2019-03" db="EMBL/GenBank/DDBJ databases">
        <title>Pragia sp. nov. isolated from the gut tract of Carduelis flavirostris.</title>
        <authorList>
            <person name="Ge Y."/>
        </authorList>
    </citation>
    <scope>NUCLEOTIDE SEQUENCE [LARGE SCALE GENOMIC DNA]</scope>
    <source>
        <strain evidence="2 3">CF-458</strain>
    </source>
</reference>
<sequence length="702" mass="80520">MSKMLFHSLLKCILLSLSLLCSAHLLAQERAITPEMEAELREEFKKHSFPEIKKMLREQSDSLKKHQEFGSIRISAGSITNQQTEHVDKFIPLSETEINSKYHEYLNGLSFYQSISGDLSTIQTNYNSYHLSQLIENYDDYNYPKHKLNVTGVTFIDGSTATISSGNTEGNGNLNSAKRIASLSMTASYTLPLQPKQLHFSHGDKSIQEQIELVQMSGQEVELKLPESVHKNILHVEGIDNSGRALKPLGSSSYSNDNYYIGLLQTFTEQALQQIENHQVKDKEALLQFFINNYPSQEQAHKTHPPSFIATYQFQGEVSAINLFMRPESKTETYSFQLTQSNQRYFNDLISAQDKTGKKYGLISELGEWIISPRYNRLEYAVGDYYYATEAHKDVNNTSVYRLNRNEKRLELQPFSFTQYEPKPLQNKYVYITKENDRSRLQGLLNIQTHQIILPVKYNDIEISDNFYGAYNINNKKSDRNYEIYNSHNLQLILKGTFDIVTFDGSNIITRYTTRTIEPLKGNTPYYAIENDKYYLYQHYDIYDVNGKKLNDNHYYQLDSFSGFGKDGLMPVTDANGKRYYINRSGKNAGLNVSKYEVIYPFSNGLAAVKGIKNEYGYIDTSGKLVIPLIYRSAEMFQGGSAKVENGNVTLLIDRKNQVVHTFNDSVYTYTNRQDGDKATYTQNNGVTYDEKGQELVKKEGE</sequence>
<dbReference type="PANTHER" id="PTHR37841:SF1">
    <property type="entry name" value="DUF3298 DOMAIN-CONTAINING PROTEIN"/>
    <property type="match status" value="1"/>
</dbReference>
<gene>
    <name evidence="2" type="ORF">EKN56_09950</name>
</gene>
<dbReference type="AlphaFoldDB" id="A0A411WKF7"/>
<feature type="signal peptide" evidence="1">
    <location>
        <begin position="1"/>
        <end position="27"/>
    </location>
</feature>
<protein>
    <submittedName>
        <fullName evidence="2">WG repeat-containing protein</fullName>
    </submittedName>
</protein>
<dbReference type="EMBL" id="CP034752">
    <property type="protein sequence ID" value="QBH96701.1"/>
    <property type="molecule type" value="Genomic_DNA"/>
</dbReference>
<dbReference type="InterPro" id="IPR032774">
    <property type="entry name" value="WG_beta_rep"/>
</dbReference>
<keyword evidence="3" id="KW-1185">Reference proteome</keyword>
<evidence type="ECO:0000313" key="3">
    <source>
        <dbReference type="Proteomes" id="UP000293154"/>
    </source>
</evidence>
<dbReference type="Pfam" id="PF14903">
    <property type="entry name" value="WG_beta_rep"/>
    <property type="match status" value="3"/>
</dbReference>
<dbReference type="RefSeq" id="WP_130591638.1">
    <property type="nucleotide sequence ID" value="NZ_CP034752.1"/>
</dbReference>
<keyword evidence="1" id="KW-0732">Signal</keyword>
<evidence type="ECO:0000256" key="1">
    <source>
        <dbReference type="SAM" id="SignalP"/>
    </source>
</evidence>
<feature type="chain" id="PRO_5019512227" evidence="1">
    <location>
        <begin position="28"/>
        <end position="702"/>
    </location>
</feature>
<evidence type="ECO:0000313" key="2">
    <source>
        <dbReference type="EMBL" id="QBH96701.1"/>
    </source>
</evidence>
<dbReference type="Proteomes" id="UP000293154">
    <property type="component" value="Chromosome"/>
</dbReference>
<dbReference type="PANTHER" id="PTHR37841">
    <property type="entry name" value="GLR2918 PROTEIN"/>
    <property type="match status" value="1"/>
</dbReference>